<dbReference type="PANTHER" id="PTHR17609:SF3">
    <property type="entry name" value="SAP DOMAIN-CONTAINING PROTEIN"/>
    <property type="match status" value="1"/>
</dbReference>
<reference evidence="1" key="2">
    <citation type="journal article" date="2015" name="Fish Shellfish Immunol.">
        <title>Early steps in the European eel (Anguilla anguilla)-Vibrio vulnificus interaction in the gills: Role of the RtxA13 toxin.</title>
        <authorList>
            <person name="Callol A."/>
            <person name="Pajuelo D."/>
            <person name="Ebbesson L."/>
            <person name="Teles M."/>
            <person name="MacKenzie S."/>
            <person name="Amaro C."/>
        </authorList>
    </citation>
    <scope>NUCLEOTIDE SEQUENCE</scope>
</reference>
<dbReference type="AlphaFoldDB" id="A0A0E9QCM6"/>
<proteinExistence type="predicted"/>
<organism evidence="1">
    <name type="scientific">Anguilla anguilla</name>
    <name type="common">European freshwater eel</name>
    <name type="synonym">Muraena anguilla</name>
    <dbReference type="NCBI Taxonomy" id="7936"/>
    <lineage>
        <taxon>Eukaryota</taxon>
        <taxon>Metazoa</taxon>
        <taxon>Chordata</taxon>
        <taxon>Craniata</taxon>
        <taxon>Vertebrata</taxon>
        <taxon>Euteleostomi</taxon>
        <taxon>Actinopterygii</taxon>
        <taxon>Neopterygii</taxon>
        <taxon>Teleostei</taxon>
        <taxon>Anguilliformes</taxon>
        <taxon>Anguillidae</taxon>
        <taxon>Anguilla</taxon>
    </lineage>
</organism>
<evidence type="ECO:0000313" key="1">
    <source>
        <dbReference type="EMBL" id="JAH14544.1"/>
    </source>
</evidence>
<accession>A0A0E9QCM6</accession>
<protein>
    <submittedName>
        <fullName evidence="1">Uncharacterized protein</fullName>
    </submittedName>
</protein>
<sequence length="70" mass="7817">MAHVPFCVLLDFGGSPSQICLSIHEPQTHRFSRLGRLIVTYNSKNNTWHCTCAKPRTSCPHKSAVPPIQT</sequence>
<dbReference type="InterPro" id="IPR039598">
    <property type="entry name" value="HMGXB3"/>
</dbReference>
<name>A0A0E9QCM6_ANGAN</name>
<dbReference type="EMBL" id="GBXM01094033">
    <property type="protein sequence ID" value="JAH14544.1"/>
    <property type="molecule type" value="Transcribed_RNA"/>
</dbReference>
<reference evidence="1" key="1">
    <citation type="submission" date="2014-11" db="EMBL/GenBank/DDBJ databases">
        <authorList>
            <person name="Amaro Gonzalez C."/>
        </authorList>
    </citation>
    <scope>NUCLEOTIDE SEQUENCE</scope>
</reference>
<dbReference type="PANTHER" id="PTHR17609">
    <property type="entry name" value="HMG DOMAIN-CONTAINING PROTEIN 3"/>
    <property type="match status" value="1"/>
</dbReference>